<feature type="non-terminal residue" evidence="2">
    <location>
        <position position="69"/>
    </location>
</feature>
<accession>A0A6J4S0J8</accession>
<feature type="region of interest" description="Disordered" evidence="1">
    <location>
        <begin position="1"/>
        <end position="34"/>
    </location>
</feature>
<gene>
    <name evidence="2" type="ORF">AVDCRST_MAG67-1088</name>
</gene>
<sequence length="69" mass="7107">GMQQKAATTLAARSQRGGTPTTPRSRARGSACREGVHIEHSVSRCATGRASTRATTGARTCTATCASML</sequence>
<reference evidence="2" key="1">
    <citation type="submission" date="2020-02" db="EMBL/GenBank/DDBJ databases">
        <authorList>
            <person name="Meier V. D."/>
        </authorList>
    </citation>
    <scope>NUCLEOTIDE SEQUENCE</scope>
    <source>
        <strain evidence="2">AVDCRST_MAG67</strain>
    </source>
</reference>
<evidence type="ECO:0000256" key="1">
    <source>
        <dbReference type="SAM" id="MobiDB-lite"/>
    </source>
</evidence>
<organism evidence="2">
    <name type="scientific">uncultured Solirubrobacteraceae bacterium</name>
    <dbReference type="NCBI Taxonomy" id="1162706"/>
    <lineage>
        <taxon>Bacteria</taxon>
        <taxon>Bacillati</taxon>
        <taxon>Actinomycetota</taxon>
        <taxon>Thermoleophilia</taxon>
        <taxon>Solirubrobacterales</taxon>
        <taxon>Solirubrobacteraceae</taxon>
        <taxon>environmental samples</taxon>
    </lineage>
</organism>
<feature type="non-terminal residue" evidence="2">
    <location>
        <position position="1"/>
    </location>
</feature>
<dbReference type="EMBL" id="CADCVQ010000050">
    <property type="protein sequence ID" value="CAA9483259.1"/>
    <property type="molecule type" value="Genomic_DNA"/>
</dbReference>
<protein>
    <submittedName>
        <fullName evidence="2">Uncharacterized protein</fullName>
    </submittedName>
</protein>
<name>A0A6J4S0J8_9ACTN</name>
<evidence type="ECO:0000313" key="2">
    <source>
        <dbReference type="EMBL" id="CAA9483259.1"/>
    </source>
</evidence>
<proteinExistence type="predicted"/>
<dbReference type="AlphaFoldDB" id="A0A6J4S0J8"/>